<dbReference type="AlphaFoldDB" id="A0A917EMH0"/>
<dbReference type="InterPro" id="IPR052509">
    <property type="entry name" value="Metal_resp_DNA-bind_regulator"/>
</dbReference>
<protein>
    <submittedName>
        <fullName evidence="2">PadR family transcriptional regulator</fullName>
    </submittedName>
</protein>
<dbReference type="InterPro" id="IPR036390">
    <property type="entry name" value="WH_DNA-bd_sf"/>
</dbReference>
<reference evidence="2" key="2">
    <citation type="submission" date="2020-09" db="EMBL/GenBank/DDBJ databases">
        <authorList>
            <person name="Sun Q."/>
            <person name="Zhou Y."/>
        </authorList>
    </citation>
    <scope>NUCLEOTIDE SEQUENCE</scope>
    <source>
        <strain evidence="2">CGMCC 1.12698</strain>
    </source>
</reference>
<evidence type="ECO:0000313" key="3">
    <source>
        <dbReference type="Proteomes" id="UP000605259"/>
    </source>
</evidence>
<dbReference type="EMBL" id="BMFK01000001">
    <property type="protein sequence ID" value="GGE57053.1"/>
    <property type="molecule type" value="Genomic_DNA"/>
</dbReference>
<dbReference type="Proteomes" id="UP000605259">
    <property type="component" value="Unassembled WGS sequence"/>
</dbReference>
<evidence type="ECO:0000313" key="2">
    <source>
        <dbReference type="EMBL" id="GGE57053.1"/>
    </source>
</evidence>
<gene>
    <name evidence="2" type="ORF">GCM10007140_04210</name>
</gene>
<evidence type="ECO:0000259" key="1">
    <source>
        <dbReference type="Pfam" id="PF03551"/>
    </source>
</evidence>
<organism evidence="2 3">
    <name type="scientific">Priestia taiwanensis</name>
    <dbReference type="NCBI Taxonomy" id="1347902"/>
    <lineage>
        <taxon>Bacteria</taxon>
        <taxon>Bacillati</taxon>
        <taxon>Bacillota</taxon>
        <taxon>Bacilli</taxon>
        <taxon>Bacillales</taxon>
        <taxon>Bacillaceae</taxon>
        <taxon>Priestia</taxon>
    </lineage>
</organism>
<comment type="caution">
    <text evidence="2">The sequence shown here is derived from an EMBL/GenBank/DDBJ whole genome shotgun (WGS) entry which is preliminary data.</text>
</comment>
<proteinExistence type="predicted"/>
<dbReference type="PANTHER" id="PTHR33169:SF25">
    <property type="entry name" value="DNA-BINDING PROTEIN YIZB-RELATED"/>
    <property type="match status" value="1"/>
</dbReference>
<keyword evidence="3" id="KW-1185">Reference proteome</keyword>
<feature type="domain" description="Transcription regulator PadR N-terminal" evidence="1">
    <location>
        <begin position="19"/>
        <end position="93"/>
    </location>
</feature>
<dbReference type="InterPro" id="IPR036388">
    <property type="entry name" value="WH-like_DNA-bd_sf"/>
</dbReference>
<dbReference type="Pfam" id="PF03551">
    <property type="entry name" value="PadR"/>
    <property type="match status" value="1"/>
</dbReference>
<dbReference type="PANTHER" id="PTHR33169">
    <property type="entry name" value="PADR-FAMILY TRANSCRIPTIONAL REGULATOR"/>
    <property type="match status" value="1"/>
</dbReference>
<accession>A0A917EMH0</accession>
<name>A0A917EMH0_9BACI</name>
<reference evidence="2" key="1">
    <citation type="journal article" date="2014" name="Int. J. Syst. Evol. Microbiol.">
        <title>Complete genome sequence of Corynebacterium casei LMG S-19264T (=DSM 44701T), isolated from a smear-ripened cheese.</title>
        <authorList>
            <consortium name="US DOE Joint Genome Institute (JGI-PGF)"/>
            <person name="Walter F."/>
            <person name="Albersmeier A."/>
            <person name="Kalinowski J."/>
            <person name="Ruckert C."/>
        </authorList>
    </citation>
    <scope>NUCLEOTIDE SEQUENCE</scope>
    <source>
        <strain evidence="2">CGMCC 1.12698</strain>
    </source>
</reference>
<dbReference type="InterPro" id="IPR005149">
    <property type="entry name" value="Tscrpt_reg_PadR_N"/>
</dbReference>
<dbReference type="SUPFAM" id="SSF46785">
    <property type="entry name" value="Winged helix' DNA-binding domain"/>
    <property type="match status" value="1"/>
</dbReference>
<dbReference type="Gene3D" id="1.10.10.10">
    <property type="entry name" value="Winged helix-like DNA-binding domain superfamily/Winged helix DNA-binding domain"/>
    <property type="match status" value="1"/>
</dbReference>
<sequence length="119" mass="14111">MNIMEVNKEVLKGHIDTIILSLLEKRDMYGYELAKLVREKSDEQFELKEGTLYLSLKRLEKNEWIQSYWGDEQGPGGRRKYYKITPLGKDGFEEKRLEWRFVKNMIDSFLEGGENDEAN</sequence>